<dbReference type="Gene3D" id="1.10.630.10">
    <property type="entry name" value="Cytochrome P450"/>
    <property type="match status" value="1"/>
</dbReference>
<name>A0AAV9U565_9PEZI</name>
<dbReference type="Pfam" id="PF00067">
    <property type="entry name" value="p450"/>
    <property type="match status" value="1"/>
</dbReference>
<evidence type="ECO:0000256" key="2">
    <source>
        <dbReference type="ARBA" id="ARBA00010617"/>
    </source>
</evidence>
<dbReference type="PRINTS" id="PR00463">
    <property type="entry name" value="EP450I"/>
</dbReference>
<evidence type="ECO:0000313" key="11">
    <source>
        <dbReference type="EMBL" id="KAK6334214.1"/>
    </source>
</evidence>
<keyword evidence="10" id="KW-0812">Transmembrane</keyword>
<comment type="similarity">
    <text evidence="2 9">Belongs to the cytochrome P450 family.</text>
</comment>
<dbReference type="InterPro" id="IPR050364">
    <property type="entry name" value="Cytochrome_P450_fung"/>
</dbReference>
<proteinExistence type="inferred from homology"/>
<evidence type="ECO:0000256" key="8">
    <source>
        <dbReference type="PIRSR" id="PIRSR602401-1"/>
    </source>
</evidence>
<protein>
    <recommendedName>
        <fullName evidence="13">Cytochrome P450</fullName>
    </recommendedName>
</protein>
<feature type="binding site" description="axial binding residue" evidence="8">
    <location>
        <position position="454"/>
    </location>
    <ligand>
        <name>heme</name>
        <dbReference type="ChEBI" id="CHEBI:30413"/>
    </ligand>
    <ligandPart>
        <name>Fe</name>
        <dbReference type="ChEBI" id="CHEBI:18248"/>
    </ligandPart>
</feature>
<dbReference type="Proteomes" id="UP001375240">
    <property type="component" value="Unassembled WGS sequence"/>
</dbReference>
<dbReference type="PANTHER" id="PTHR46300:SF7">
    <property type="entry name" value="P450, PUTATIVE (EUROFUNG)-RELATED"/>
    <property type="match status" value="1"/>
</dbReference>
<dbReference type="GO" id="GO:0016705">
    <property type="term" value="F:oxidoreductase activity, acting on paired donors, with incorporation or reduction of molecular oxygen"/>
    <property type="evidence" value="ECO:0007669"/>
    <property type="project" value="InterPro"/>
</dbReference>
<keyword evidence="3 8" id="KW-0349">Heme</keyword>
<dbReference type="GO" id="GO:0005506">
    <property type="term" value="F:iron ion binding"/>
    <property type="evidence" value="ECO:0007669"/>
    <property type="project" value="InterPro"/>
</dbReference>
<dbReference type="SUPFAM" id="SSF48264">
    <property type="entry name" value="Cytochrome P450"/>
    <property type="match status" value="1"/>
</dbReference>
<dbReference type="GO" id="GO:0004497">
    <property type="term" value="F:monooxygenase activity"/>
    <property type="evidence" value="ECO:0007669"/>
    <property type="project" value="UniProtKB-KW"/>
</dbReference>
<comment type="cofactor">
    <cofactor evidence="1 8">
        <name>heme</name>
        <dbReference type="ChEBI" id="CHEBI:30413"/>
    </cofactor>
</comment>
<evidence type="ECO:0000256" key="4">
    <source>
        <dbReference type="ARBA" id="ARBA00022723"/>
    </source>
</evidence>
<keyword evidence="10" id="KW-0472">Membrane</keyword>
<dbReference type="GO" id="GO:0020037">
    <property type="term" value="F:heme binding"/>
    <property type="evidence" value="ECO:0007669"/>
    <property type="project" value="InterPro"/>
</dbReference>
<dbReference type="AlphaFoldDB" id="A0AAV9U565"/>
<dbReference type="InterPro" id="IPR017972">
    <property type="entry name" value="Cyt_P450_CS"/>
</dbReference>
<evidence type="ECO:0000256" key="10">
    <source>
        <dbReference type="SAM" id="Phobius"/>
    </source>
</evidence>
<keyword evidence="5 9" id="KW-0560">Oxidoreductase</keyword>
<gene>
    <name evidence="11" type="ORF">TWF696_002715</name>
</gene>
<dbReference type="InterPro" id="IPR001128">
    <property type="entry name" value="Cyt_P450"/>
</dbReference>
<feature type="transmembrane region" description="Helical" evidence="10">
    <location>
        <begin position="12"/>
        <end position="30"/>
    </location>
</feature>
<sequence>MLSLSETLISGPVLYCGIFLSSILFIRRLLSRYSAHKLPLPPGPKGLPILGNVFDLPPPGVPEWRHWLKFKEAYGPISSVTALGQTIILIHDKEMASELLDKRSAKFSSRPFMLFASRICGFEKTLGFQEHNDDVRAQRKLIARQLGSKSLMAKFYSGVEFEVQRFLYRAMNDPTHLVEHLQFEAGSFILNNVYGYKTASNGRDPLIALINQFMSEFSSAVVAGAWPVDIFTWLQYLPEWFPGVKFQAIARRYRKTFADATNIPFEFTERQKARVDCPDSVSRSYVAGLLDGNPDAEEMKVIRQSALSLYAGGADTTVASLGYFFLAMSLFPEVQRKAQEEIDRVVGGPGARLPGFDDRENLPYVEAVLKETWRWMPIASLGLPHTSNEEDEFHGYRIPKGSIILPSIAWFARDPKMYSEPEQFKPERFLGKDGIREEEMDPQKFTFGFGRRVCPGRYSADANMFLMIAQSLAVLDIKKWVDPETGKEVEPVVGQVPGIVSHPAPFECSITPRTEIHRELVEKLHLQHAEEEAAGGDERYLEGLDISASS</sequence>
<comment type="caution">
    <text evidence="11">The sequence shown here is derived from an EMBL/GenBank/DDBJ whole genome shotgun (WGS) entry which is preliminary data.</text>
</comment>
<evidence type="ECO:0000313" key="12">
    <source>
        <dbReference type="Proteomes" id="UP001375240"/>
    </source>
</evidence>
<keyword evidence="6 8" id="KW-0408">Iron</keyword>
<keyword evidence="7 9" id="KW-0503">Monooxygenase</keyword>
<evidence type="ECO:0000256" key="7">
    <source>
        <dbReference type="ARBA" id="ARBA00023033"/>
    </source>
</evidence>
<keyword evidence="4 8" id="KW-0479">Metal-binding</keyword>
<dbReference type="InterPro" id="IPR036396">
    <property type="entry name" value="Cyt_P450_sf"/>
</dbReference>
<evidence type="ECO:0000256" key="9">
    <source>
        <dbReference type="RuleBase" id="RU000461"/>
    </source>
</evidence>
<keyword evidence="10" id="KW-1133">Transmembrane helix</keyword>
<dbReference type="EMBL" id="JAVHNQ010000013">
    <property type="protein sequence ID" value="KAK6334214.1"/>
    <property type="molecule type" value="Genomic_DNA"/>
</dbReference>
<evidence type="ECO:0000256" key="6">
    <source>
        <dbReference type="ARBA" id="ARBA00023004"/>
    </source>
</evidence>
<keyword evidence="12" id="KW-1185">Reference proteome</keyword>
<dbReference type="CDD" id="cd11065">
    <property type="entry name" value="CYP64-like"/>
    <property type="match status" value="1"/>
</dbReference>
<dbReference type="PRINTS" id="PR00385">
    <property type="entry name" value="P450"/>
</dbReference>
<evidence type="ECO:0000256" key="1">
    <source>
        <dbReference type="ARBA" id="ARBA00001971"/>
    </source>
</evidence>
<accession>A0AAV9U565</accession>
<organism evidence="11 12">
    <name type="scientific">Orbilia brochopaga</name>
    <dbReference type="NCBI Taxonomy" id="3140254"/>
    <lineage>
        <taxon>Eukaryota</taxon>
        <taxon>Fungi</taxon>
        <taxon>Dikarya</taxon>
        <taxon>Ascomycota</taxon>
        <taxon>Pezizomycotina</taxon>
        <taxon>Orbiliomycetes</taxon>
        <taxon>Orbiliales</taxon>
        <taxon>Orbiliaceae</taxon>
        <taxon>Orbilia</taxon>
    </lineage>
</organism>
<evidence type="ECO:0000256" key="5">
    <source>
        <dbReference type="ARBA" id="ARBA00023002"/>
    </source>
</evidence>
<dbReference type="PROSITE" id="PS00086">
    <property type="entry name" value="CYTOCHROME_P450"/>
    <property type="match status" value="1"/>
</dbReference>
<evidence type="ECO:0008006" key="13">
    <source>
        <dbReference type="Google" id="ProtNLM"/>
    </source>
</evidence>
<dbReference type="PANTHER" id="PTHR46300">
    <property type="entry name" value="P450, PUTATIVE (EUROFUNG)-RELATED-RELATED"/>
    <property type="match status" value="1"/>
</dbReference>
<evidence type="ECO:0000256" key="3">
    <source>
        <dbReference type="ARBA" id="ARBA00022617"/>
    </source>
</evidence>
<dbReference type="InterPro" id="IPR002401">
    <property type="entry name" value="Cyt_P450_E_grp-I"/>
</dbReference>
<reference evidence="11 12" key="1">
    <citation type="submission" date="2019-10" db="EMBL/GenBank/DDBJ databases">
        <authorList>
            <person name="Palmer J.M."/>
        </authorList>
    </citation>
    <scope>NUCLEOTIDE SEQUENCE [LARGE SCALE GENOMIC DNA]</scope>
    <source>
        <strain evidence="11 12">TWF696</strain>
    </source>
</reference>